<evidence type="ECO:0000259" key="3">
    <source>
        <dbReference type="Pfam" id="PF01370"/>
    </source>
</evidence>
<evidence type="ECO:0000313" key="4">
    <source>
        <dbReference type="EMBL" id="MBB4077534.1"/>
    </source>
</evidence>
<dbReference type="SUPFAM" id="SSF51735">
    <property type="entry name" value="NAD(P)-binding Rossmann-fold domains"/>
    <property type="match status" value="1"/>
</dbReference>
<dbReference type="PANTHER" id="PTHR14097">
    <property type="entry name" value="OXIDOREDUCTASE HTATIP2"/>
    <property type="match status" value="1"/>
</dbReference>
<evidence type="ECO:0000256" key="2">
    <source>
        <dbReference type="ARBA" id="ARBA00023136"/>
    </source>
</evidence>
<comment type="caution">
    <text evidence="4">The sequence shown here is derived from an EMBL/GenBank/DDBJ whole genome shotgun (WGS) entry which is preliminary data.</text>
</comment>
<dbReference type="Gene3D" id="3.40.50.720">
    <property type="entry name" value="NAD(P)-binding Rossmann-like Domain"/>
    <property type="match status" value="1"/>
</dbReference>
<gene>
    <name evidence="4" type="ORF">GGR28_000135</name>
</gene>
<dbReference type="Proteomes" id="UP000576209">
    <property type="component" value="Unassembled WGS sequence"/>
</dbReference>
<dbReference type="InterPro" id="IPR036291">
    <property type="entry name" value="NAD(P)-bd_dom_sf"/>
</dbReference>
<dbReference type="InterPro" id="IPR001509">
    <property type="entry name" value="Epimerase_deHydtase"/>
</dbReference>
<comment type="subcellular location">
    <subcellularLocation>
        <location evidence="1">Membrane</location>
    </subcellularLocation>
</comment>
<dbReference type="RefSeq" id="WP_183493795.1">
    <property type="nucleotide sequence ID" value="NZ_JACIFF010000001.1"/>
</dbReference>
<sequence>MASKKTALLLGASGLVGQHLLDKLLAHAAYQKVVAPTRRSLHRTHKKLENPLIDFNNLGRYPELFRCQDVFIALGTTIKKAGSEEAFRRVDHDYILNAAILAQKKGANQCLLVSAAAADSESRFFYNRVKGETEEDITRLDFWAIHIFRPGVLVGNREEARIGERVAAGITTLLRSISPALLGDYNPTNADTLAQRMIEAAQAISPGVHFHGARVLV</sequence>
<dbReference type="Pfam" id="PF01370">
    <property type="entry name" value="Epimerase"/>
    <property type="match status" value="1"/>
</dbReference>
<dbReference type="GO" id="GO:0016020">
    <property type="term" value="C:membrane"/>
    <property type="evidence" value="ECO:0007669"/>
    <property type="project" value="UniProtKB-SubCell"/>
</dbReference>
<proteinExistence type="predicted"/>
<protein>
    <submittedName>
        <fullName evidence="4">Uncharacterized protein YbjT (DUF2867 family)</fullName>
    </submittedName>
</protein>
<evidence type="ECO:0000313" key="5">
    <source>
        <dbReference type="Proteomes" id="UP000576209"/>
    </source>
</evidence>
<reference evidence="4 5" key="1">
    <citation type="submission" date="2020-08" db="EMBL/GenBank/DDBJ databases">
        <title>Genomic Encyclopedia of Type Strains, Phase IV (KMG-IV): sequencing the most valuable type-strain genomes for metagenomic binning, comparative biology and taxonomic classification.</title>
        <authorList>
            <person name="Goeker M."/>
        </authorList>
    </citation>
    <scope>NUCLEOTIDE SEQUENCE [LARGE SCALE GENOMIC DNA]</scope>
    <source>
        <strain evidence="4 5">DSM 105137</strain>
    </source>
</reference>
<keyword evidence="5" id="KW-1185">Reference proteome</keyword>
<dbReference type="EMBL" id="JACIFF010000001">
    <property type="protein sequence ID" value="MBB4077534.1"/>
    <property type="molecule type" value="Genomic_DNA"/>
</dbReference>
<name>A0A840DWH0_9BACT</name>
<dbReference type="AlphaFoldDB" id="A0A840DWH0"/>
<evidence type="ECO:0000256" key="1">
    <source>
        <dbReference type="ARBA" id="ARBA00004370"/>
    </source>
</evidence>
<feature type="domain" description="NAD-dependent epimerase/dehydratase" evidence="3">
    <location>
        <begin position="8"/>
        <end position="103"/>
    </location>
</feature>
<dbReference type="PANTHER" id="PTHR14097:SF7">
    <property type="entry name" value="OXIDOREDUCTASE HTATIP2"/>
    <property type="match status" value="1"/>
</dbReference>
<organism evidence="4 5">
    <name type="scientific">Neolewinella aquimaris</name>
    <dbReference type="NCBI Taxonomy" id="1835722"/>
    <lineage>
        <taxon>Bacteria</taxon>
        <taxon>Pseudomonadati</taxon>
        <taxon>Bacteroidota</taxon>
        <taxon>Saprospiria</taxon>
        <taxon>Saprospirales</taxon>
        <taxon>Lewinellaceae</taxon>
        <taxon>Neolewinella</taxon>
    </lineage>
</organism>
<keyword evidence="2" id="KW-0472">Membrane</keyword>
<accession>A0A840DWH0</accession>